<dbReference type="EMBL" id="CAJOBG010005891">
    <property type="protein sequence ID" value="CAF4169059.1"/>
    <property type="molecule type" value="Genomic_DNA"/>
</dbReference>
<evidence type="ECO:0000313" key="10">
    <source>
        <dbReference type="EMBL" id="CAF4496442.1"/>
    </source>
</evidence>
<dbReference type="EMBL" id="CAJNOW010017203">
    <property type="protein sequence ID" value="CAF1655670.1"/>
    <property type="molecule type" value="Genomic_DNA"/>
</dbReference>
<name>A0A815WR71_9BILA</name>
<dbReference type="Proteomes" id="UP000663834">
    <property type="component" value="Unassembled WGS sequence"/>
</dbReference>
<dbReference type="Proteomes" id="UP000663856">
    <property type="component" value="Unassembled WGS sequence"/>
</dbReference>
<evidence type="ECO:0000313" key="4">
    <source>
        <dbReference type="EMBL" id="CAF1961225.1"/>
    </source>
</evidence>
<evidence type="ECO:0000313" key="2">
    <source>
        <dbReference type="EMBL" id="CAF1544066.1"/>
    </source>
</evidence>
<dbReference type="Proteomes" id="UP000676336">
    <property type="component" value="Unassembled WGS sequence"/>
</dbReference>
<dbReference type="CDD" id="cd21451">
    <property type="entry name" value="DLC-like_TCTEX1D"/>
    <property type="match status" value="1"/>
</dbReference>
<dbReference type="Proteomes" id="UP000663824">
    <property type="component" value="Unassembled WGS sequence"/>
</dbReference>
<dbReference type="EMBL" id="CAJNRG010014719">
    <property type="protein sequence ID" value="CAF2157339.1"/>
    <property type="molecule type" value="Genomic_DNA"/>
</dbReference>
<dbReference type="Proteomes" id="UP000663855">
    <property type="component" value="Unassembled WGS sequence"/>
</dbReference>
<dbReference type="OrthoDB" id="10248487at2759"/>
<accession>A0A815WR71</accession>
<evidence type="ECO:0000313" key="11">
    <source>
        <dbReference type="EMBL" id="CAF5178097.1"/>
    </source>
</evidence>
<comment type="similarity">
    <text evidence="1">Belongs to the dynein light chain Tctex-type family.</text>
</comment>
<evidence type="ECO:0000313" key="8">
    <source>
        <dbReference type="EMBL" id="CAF3915414.1"/>
    </source>
</evidence>
<dbReference type="Proteomes" id="UP000681967">
    <property type="component" value="Unassembled WGS sequence"/>
</dbReference>
<dbReference type="Proteomes" id="UP000681720">
    <property type="component" value="Unassembled WGS sequence"/>
</dbReference>
<reference evidence="2" key="1">
    <citation type="submission" date="2021-02" db="EMBL/GenBank/DDBJ databases">
        <authorList>
            <person name="Nowell W R."/>
        </authorList>
    </citation>
    <scope>NUCLEOTIDE SEQUENCE</scope>
</reference>
<evidence type="ECO:0000313" key="3">
    <source>
        <dbReference type="EMBL" id="CAF1655670.1"/>
    </source>
</evidence>
<dbReference type="EMBL" id="CAJOBF010000308">
    <property type="protein sequence ID" value="CAF3795251.1"/>
    <property type="molecule type" value="Genomic_DNA"/>
</dbReference>
<keyword evidence="13" id="KW-1185">Reference proteome</keyword>
<dbReference type="AlphaFoldDB" id="A0A815WR71"/>
<proteinExistence type="inferred from homology"/>
<dbReference type="EMBL" id="CAJNOV010014224">
    <property type="protein sequence ID" value="CAF1544066.1"/>
    <property type="molecule type" value="Genomic_DNA"/>
</dbReference>
<dbReference type="Gene3D" id="3.30.1140.40">
    <property type="entry name" value="Tctex-1"/>
    <property type="match status" value="1"/>
</dbReference>
<dbReference type="Proteomes" id="UP000663866">
    <property type="component" value="Unassembled WGS sequence"/>
</dbReference>
<organism evidence="2 12">
    <name type="scientific">Rotaria magnacalcarata</name>
    <dbReference type="NCBI Taxonomy" id="392030"/>
    <lineage>
        <taxon>Eukaryota</taxon>
        <taxon>Metazoa</taxon>
        <taxon>Spiralia</taxon>
        <taxon>Gnathifera</taxon>
        <taxon>Rotifera</taxon>
        <taxon>Eurotatoria</taxon>
        <taxon>Bdelloidea</taxon>
        <taxon>Philodinida</taxon>
        <taxon>Philodinidae</taxon>
        <taxon>Rotaria</taxon>
    </lineage>
</organism>
<dbReference type="Proteomes" id="UP000663842">
    <property type="component" value="Unassembled WGS sequence"/>
</dbReference>
<dbReference type="EMBL" id="CAJOBJ010002201">
    <property type="protein sequence ID" value="CAF3915414.1"/>
    <property type="molecule type" value="Genomic_DNA"/>
</dbReference>
<dbReference type="Proteomes" id="UP000663887">
    <property type="component" value="Unassembled WGS sequence"/>
</dbReference>
<comment type="caution">
    <text evidence="2">The sequence shown here is derived from an EMBL/GenBank/DDBJ whole genome shotgun (WGS) entry which is preliminary data.</text>
</comment>
<evidence type="ECO:0000313" key="6">
    <source>
        <dbReference type="EMBL" id="CAF2157339.1"/>
    </source>
</evidence>
<dbReference type="EMBL" id="CAJOBI010316646">
    <property type="protein sequence ID" value="CAF5178097.1"/>
    <property type="molecule type" value="Genomic_DNA"/>
</dbReference>
<dbReference type="EMBL" id="CAJNRF010000436">
    <property type="protein sequence ID" value="CAF1961225.1"/>
    <property type="molecule type" value="Genomic_DNA"/>
</dbReference>
<evidence type="ECO:0000256" key="1">
    <source>
        <dbReference type="ARBA" id="ARBA00005361"/>
    </source>
</evidence>
<dbReference type="InterPro" id="IPR005334">
    <property type="entry name" value="Tctex-1-like"/>
</dbReference>
<dbReference type="Pfam" id="PF03645">
    <property type="entry name" value="Tctex-1"/>
    <property type="match status" value="1"/>
</dbReference>
<evidence type="ECO:0000313" key="12">
    <source>
        <dbReference type="Proteomes" id="UP000663855"/>
    </source>
</evidence>
<evidence type="ECO:0000313" key="7">
    <source>
        <dbReference type="EMBL" id="CAF3795251.1"/>
    </source>
</evidence>
<protein>
    <submittedName>
        <fullName evidence="2">Uncharacterized protein</fullName>
    </submittedName>
</protein>
<evidence type="ECO:0000313" key="13">
    <source>
        <dbReference type="Proteomes" id="UP000663866"/>
    </source>
</evidence>
<gene>
    <name evidence="10" type="ORF">BYL167_LOCUS35805</name>
    <name evidence="2" type="ORF">CJN711_LOCUS29921</name>
    <name evidence="8" type="ORF">GIL414_LOCUS7288</name>
    <name evidence="3" type="ORF">KQP761_LOCUS30922</name>
    <name evidence="5" type="ORF">MBJ925_LOCUS19264</name>
    <name evidence="9" type="ORF">OVN521_LOCUS24594</name>
    <name evidence="11" type="ORF">SMN809_LOCUS68072</name>
    <name evidence="7" type="ORF">UXM345_LOCUS4480</name>
    <name evidence="4" type="ORF">WKI299_LOCUS2851</name>
    <name evidence="6" type="ORF">XDN619_LOCUS29880</name>
</gene>
<dbReference type="EMBL" id="CAJOBH010076418">
    <property type="protein sequence ID" value="CAF4496442.1"/>
    <property type="molecule type" value="Genomic_DNA"/>
</dbReference>
<dbReference type="InterPro" id="IPR038586">
    <property type="entry name" value="Tctex-1-like_sf"/>
</dbReference>
<sequence length="185" mass="20640">METKRLVARSILQKAWSITKPANDSPLSTSLALPLLSKHLIPPAIVNSEGTVASQSPRSLVYSLGPTKKYDFVRAQKLVESELNRRCARVSKHAKYDSKLSSDLSRDLAIRLRRILKLEYLNSVRYKIIIMISVVQTAPNRLTHQAMAIASRCLWNQDTDGSISVQAKIGRDMVATATAFIVYTD</sequence>
<evidence type="ECO:0000313" key="9">
    <source>
        <dbReference type="EMBL" id="CAF4169059.1"/>
    </source>
</evidence>
<dbReference type="EMBL" id="CAJNRE010009754">
    <property type="protein sequence ID" value="CAF2084614.1"/>
    <property type="molecule type" value="Genomic_DNA"/>
</dbReference>
<evidence type="ECO:0000313" key="5">
    <source>
        <dbReference type="EMBL" id="CAF2084614.1"/>
    </source>
</evidence>